<dbReference type="Pfam" id="PF08393">
    <property type="entry name" value="DHC_N2"/>
    <property type="match status" value="2"/>
</dbReference>
<dbReference type="OMA" id="CNIAETH"/>
<dbReference type="PANTHER" id="PTHR45703:SF22">
    <property type="entry name" value="DYNEIN CYTOPLASMIC 2 HEAVY CHAIN 1"/>
    <property type="match status" value="1"/>
</dbReference>
<dbReference type="EMBL" id="JABSTR010000005">
    <property type="protein sequence ID" value="KAH9371215.1"/>
    <property type="molecule type" value="Genomic_DNA"/>
</dbReference>
<dbReference type="Gene3D" id="1.20.140.100">
    <property type="entry name" value="Dynein heavy chain, N-terminal domain 2"/>
    <property type="match status" value="1"/>
</dbReference>
<dbReference type="OrthoDB" id="447173at2759"/>
<feature type="domain" description="Dynein heavy chain linker" evidence="1">
    <location>
        <begin position="468"/>
        <end position="646"/>
    </location>
</feature>
<dbReference type="GO" id="GO:0030286">
    <property type="term" value="C:dynein complex"/>
    <property type="evidence" value="ECO:0007669"/>
    <property type="project" value="InterPro"/>
</dbReference>
<name>A0A9J6G8M0_HAELO</name>
<dbReference type="GO" id="GO:0051959">
    <property type="term" value="F:dynein light intermediate chain binding"/>
    <property type="evidence" value="ECO:0007669"/>
    <property type="project" value="InterPro"/>
</dbReference>
<dbReference type="PANTHER" id="PTHR45703">
    <property type="entry name" value="DYNEIN HEAVY CHAIN"/>
    <property type="match status" value="1"/>
</dbReference>
<proteinExistence type="predicted"/>
<organism evidence="3 4">
    <name type="scientific">Haemaphysalis longicornis</name>
    <name type="common">Bush tick</name>
    <dbReference type="NCBI Taxonomy" id="44386"/>
    <lineage>
        <taxon>Eukaryota</taxon>
        <taxon>Metazoa</taxon>
        <taxon>Ecdysozoa</taxon>
        <taxon>Arthropoda</taxon>
        <taxon>Chelicerata</taxon>
        <taxon>Arachnida</taxon>
        <taxon>Acari</taxon>
        <taxon>Parasitiformes</taxon>
        <taxon>Ixodida</taxon>
        <taxon>Ixodoidea</taxon>
        <taxon>Ixodidae</taxon>
        <taxon>Haemaphysalinae</taxon>
        <taxon>Haemaphysalis</taxon>
    </lineage>
</organism>
<dbReference type="Gene3D" id="3.40.50.300">
    <property type="entry name" value="P-loop containing nucleotide triphosphate hydrolases"/>
    <property type="match status" value="1"/>
</dbReference>
<evidence type="ECO:0008006" key="5">
    <source>
        <dbReference type="Google" id="ProtNLM"/>
    </source>
</evidence>
<dbReference type="Proteomes" id="UP000821853">
    <property type="component" value="Chromosome 3"/>
</dbReference>
<reference evidence="3 4" key="1">
    <citation type="journal article" date="2020" name="Cell">
        <title>Large-Scale Comparative Analyses of Tick Genomes Elucidate Their Genetic Diversity and Vector Capacities.</title>
        <authorList>
            <consortium name="Tick Genome and Microbiome Consortium (TIGMIC)"/>
            <person name="Jia N."/>
            <person name="Wang J."/>
            <person name="Shi W."/>
            <person name="Du L."/>
            <person name="Sun Y."/>
            <person name="Zhan W."/>
            <person name="Jiang J.F."/>
            <person name="Wang Q."/>
            <person name="Zhang B."/>
            <person name="Ji P."/>
            <person name="Bell-Sakyi L."/>
            <person name="Cui X.M."/>
            <person name="Yuan T.T."/>
            <person name="Jiang B.G."/>
            <person name="Yang W.F."/>
            <person name="Lam T.T."/>
            <person name="Chang Q.C."/>
            <person name="Ding S.J."/>
            <person name="Wang X.J."/>
            <person name="Zhu J.G."/>
            <person name="Ruan X.D."/>
            <person name="Zhao L."/>
            <person name="Wei J.T."/>
            <person name="Ye R.Z."/>
            <person name="Que T.C."/>
            <person name="Du C.H."/>
            <person name="Zhou Y.H."/>
            <person name="Cheng J.X."/>
            <person name="Dai P.F."/>
            <person name="Guo W.B."/>
            <person name="Han X.H."/>
            <person name="Huang E.J."/>
            <person name="Li L.F."/>
            <person name="Wei W."/>
            <person name="Gao Y.C."/>
            <person name="Liu J.Z."/>
            <person name="Shao H.Z."/>
            <person name="Wang X."/>
            <person name="Wang C.C."/>
            <person name="Yang T.C."/>
            <person name="Huo Q.B."/>
            <person name="Li W."/>
            <person name="Chen H.Y."/>
            <person name="Chen S.E."/>
            <person name="Zhou L.G."/>
            <person name="Ni X.B."/>
            <person name="Tian J.H."/>
            <person name="Sheng Y."/>
            <person name="Liu T."/>
            <person name="Pan Y.S."/>
            <person name="Xia L.Y."/>
            <person name="Li J."/>
            <person name="Zhao F."/>
            <person name="Cao W.C."/>
        </authorList>
    </citation>
    <scope>NUCLEOTIDE SEQUENCE [LARGE SCALE GENOMIC DNA]</scope>
    <source>
        <strain evidence="3">HaeL-2018</strain>
    </source>
</reference>
<dbReference type="InterPro" id="IPR035699">
    <property type="entry name" value="AAA_6"/>
</dbReference>
<evidence type="ECO:0000313" key="4">
    <source>
        <dbReference type="Proteomes" id="UP000821853"/>
    </source>
</evidence>
<dbReference type="Gene3D" id="1.10.8.710">
    <property type="match status" value="1"/>
</dbReference>
<evidence type="ECO:0000313" key="3">
    <source>
        <dbReference type="EMBL" id="KAH9371215.1"/>
    </source>
</evidence>
<dbReference type="Gene3D" id="1.20.58.1120">
    <property type="match status" value="1"/>
</dbReference>
<dbReference type="Pfam" id="PF12774">
    <property type="entry name" value="AAA_6"/>
    <property type="match status" value="2"/>
</dbReference>
<evidence type="ECO:0000259" key="1">
    <source>
        <dbReference type="Pfam" id="PF08393"/>
    </source>
</evidence>
<evidence type="ECO:0000259" key="2">
    <source>
        <dbReference type="Pfam" id="PF12774"/>
    </source>
</evidence>
<dbReference type="InterPro" id="IPR027417">
    <property type="entry name" value="P-loop_NTPase"/>
</dbReference>
<dbReference type="InterPro" id="IPR042222">
    <property type="entry name" value="Dynein_2_N"/>
</dbReference>
<dbReference type="GO" id="GO:0007018">
    <property type="term" value="P:microtubule-based movement"/>
    <property type="evidence" value="ECO:0007669"/>
    <property type="project" value="InterPro"/>
</dbReference>
<comment type="caution">
    <text evidence="3">The sequence shown here is derived from an EMBL/GenBank/DDBJ whole genome shotgun (WGS) entry which is preliminary data.</text>
</comment>
<feature type="domain" description="Dynein heavy chain hydrolytic ATP-binding dynein motor region" evidence="2">
    <location>
        <begin position="1032"/>
        <end position="1160"/>
    </location>
</feature>
<gene>
    <name evidence="3" type="ORF">HPB48_010886</name>
</gene>
<dbReference type="GO" id="GO:0045505">
    <property type="term" value="F:dynein intermediate chain binding"/>
    <property type="evidence" value="ECO:0007669"/>
    <property type="project" value="InterPro"/>
</dbReference>
<dbReference type="InterPro" id="IPR043157">
    <property type="entry name" value="Dynein_AAA1S"/>
</dbReference>
<dbReference type="VEuPathDB" id="VectorBase:HLOH_055170"/>
<feature type="domain" description="Dynein heavy chain linker" evidence="1">
    <location>
        <begin position="863"/>
        <end position="943"/>
    </location>
</feature>
<protein>
    <recommendedName>
        <fullName evidence="5">Cytoplasmic dynein 2 heavy chain 1</fullName>
    </recommendedName>
</protein>
<sequence length="1354" mass="151636">MVASQRALMLGPAEELTRALRQRVPWTDLEALDALVARLRTLVSQLAALNRRLRALHLAVGQKVVSLFELDLLADQQGWKQVLVDIRAIMAQQQGSPDQVRPWRAHWDRQLYKVLECQYLRGLETLLQHLPETRLELTCRGGQLCFRPPLEEVRLRYYQYIKRFLSLPLHFRGVSDDLAADESLIFSLIAERDAHRFVQLYRRTQRLFVSVQSAAERFEEWAALGSLDLGAFTQNLSVEEWKSSLRSVKSKGQEFGRAFPAEERFECLTVSYAPVRSYVDFALSELESGLVRELRASAARDAAAVRAYLDDSLAALSGPPAQSADQLTQLTAAFGRALAGRDEAAALHASARDKQQLLGRWSRAAEGDGHLQELWDALDERLSQQRDVVAHQLEVLKRNAAARLDNFELARERFVSRWENVRSRLAGDDAPSLLRELEAEMNTLLKARRDLVSEAQQLGLAEPDTFGAIEEQLQEAQAAWALRQKFDTDLRSFTELQWTLAREKLGPLEEFLDEWTRTAKDPATPAAVAATLYKEIDAYRVALSVLPLCRGEAFSTQHWAELLHLADAAPPKDGELQLSHLVAAAPRLAAKIPQLQELNSRARAEANMRAILSELDIWASTARFSLLKHTDSAGADLMIIQEWAQVLGKERLERLEPALRSLQRVQQLWLQLEPLLGAPRTLLPDQATAFENTSRRFRLAGWLAVAASSKRSLRYIRREHKLSIREFDLGRMAELGLLLWRSNRALMSAVARDERIVLVCNIAETHGLDALADQLGRFLKALHQHMEVFVANWLPAVDFESVPPFLLSAFLSVSDAAHALLKKRKKKKGRRCLSAGETPFREGAAEISFRRWPDRSRTELRRLHDKRSRFARFYFLGDEELLQVLGNRPSAVEPHLRKLFAAVHSVEWGPDCVTALFSPEGERLQLERPVALTQDPEVVCLAEWIRFTGACEAALESGGLAQLEAGVRGQLAALMGAPRALLLDAMHRVAVVQELLEHQVSSPRAWHWQKQLRFYLQDGRAVVKMVDASFDYTYEYQGSAPRLVYTALTHKCFVSLTQGLRLGMGGNPYGPAGTGKTESVKALGNALGRQVLVFNCDQSMDERSLGRLLVGLARSGAWGCLDEFNRLDEGVLSAMASLIGDIQAALHQRLPRLQLLGKPVDALLRSLLPYSTELSTDWKSENAIGCSGWRGQKTGWLRLADTTAQVDLEPSAGIFITMNPAGGQYGGRQRLPDSLKQLFRPVAMAEPDSADIARALLLAGGFDHSALLAGRLVAAFRLARYVRVSHTGLPARICFVFVVPEHEKRHGQARLEELLVAQQHYDWGLRALKNVLLACGRMRATSPPGWFSSKQPSK</sequence>
<dbReference type="GO" id="GO:0005524">
    <property type="term" value="F:ATP binding"/>
    <property type="evidence" value="ECO:0007669"/>
    <property type="project" value="InterPro"/>
</dbReference>
<dbReference type="InterPro" id="IPR026983">
    <property type="entry name" value="DHC"/>
</dbReference>
<feature type="domain" description="Dynein heavy chain hydrolytic ATP-binding dynein motor region" evidence="2">
    <location>
        <begin position="1204"/>
        <end position="1280"/>
    </location>
</feature>
<keyword evidence="4" id="KW-1185">Reference proteome</keyword>
<dbReference type="SUPFAM" id="SSF52540">
    <property type="entry name" value="P-loop containing nucleoside triphosphate hydrolases"/>
    <property type="match status" value="1"/>
</dbReference>
<dbReference type="InterPro" id="IPR013602">
    <property type="entry name" value="Dynein_heavy_linker"/>
</dbReference>
<accession>A0A9J6G8M0</accession>